<accession>A0A2P2J203</accession>
<reference evidence="1" key="1">
    <citation type="submission" date="2018-02" db="EMBL/GenBank/DDBJ databases">
        <title>Rhizophora mucronata_Transcriptome.</title>
        <authorList>
            <person name="Meera S.P."/>
            <person name="Sreeshan A."/>
            <person name="Augustine A."/>
        </authorList>
    </citation>
    <scope>NUCLEOTIDE SEQUENCE</scope>
    <source>
        <tissue evidence="1">Leaf</tissue>
    </source>
</reference>
<organism evidence="1">
    <name type="scientific">Rhizophora mucronata</name>
    <name type="common">Asiatic mangrove</name>
    <dbReference type="NCBI Taxonomy" id="61149"/>
    <lineage>
        <taxon>Eukaryota</taxon>
        <taxon>Viridiplantae</taxon>
        <taxon>Streptophyta</taxon>
        <taxon>Embryophyta</taxon>
        <taxon>Tracheophyta</taxon>
        <taxon>Spermatophyta</taxon>
        <taxon>Magnoliopsida</taxon>
        <taxon>eudicotyledons</taxon>
        <taxon>Gunneridae</taxon>
        <taxon>Pentapetalae</taxon>
        <taxon>rosids</taxon>
        <taxon>fabids</taxon>
        <taxon>Malpighiales</taxon>
        <taxon>Rhizophoraceae</taxon>
        <taxon>Rhizophora</taxon>
    </lineage>
</organism>
<dbReference type="EMBL" id="GGEC01006964">
    <property type="protein sequence ID" value="MBW87447.1"/>
    <property type="molecule type" value="Transcribed_RNA"/>
</dbReference>
<evidence type="ECO:0000313" key="1">
    <source>
        <dbReference type="EMBL" id="MBW87447.1"/>
    </source>
</evidence>
<protein>
    <submittedName>
        <fullName evidence="1">Uncharacterized protein</fullName>
    </submittedName>
</protein>
<sequence>MLELFAFKCLTKLPVCCCNTVRCEGSSIASSHLERQGLSYKIDVGLPVLSPVPCHRYPSCF</sequence>
<name>A0A2P2J203_RHIMU</name>
<proteinExistence type="predicted"/>
<dbReference type="AlphaFoldDB" id="A0A2P2J203"/>